<dbReference type="PROSITE" id="PS50893">
    <property type="entry name" value="ABC_TRANSPORTER_2"/>
    <property type="match status" value="2"/>
</dbReference>
<dbReference type="InterPro" id="IPR003439">
    <property type="entry name" value="ABC_transporter-like_ATP-bd"/>
</dbReference>
<dbReference type="PANTHER" id="PTHR43790:SF3">
    <property type="entry name" value="D-ALLOSE IMPORT ATP-BINDING PROTEIN ALSA-RELATED"/>
    <property type="match status" value="1"/>
</dbReference>
<keyword evidence="5" id="KW-0677">Repeat</keyword>
<dbReference type="RefSeq" id="WP_084088624.1">
    <property type="nucleotide sequence ID" value="NZ_FWXD01000001.1"/>
</dbReference>
<evidence type="ECO:0000313" key="12">
    <source>
        <dbReference type="Proteomes" id="UP000192761"/>
    </source>
</evidence>
<feature type="domain" description="ABC transporter" evidence="10">
    <location>
        <begin position="8"/>
        <end position="246"/>
    </location>
</feature>
<dbReference type="EMBL" id="FWXD01000001">
    <property type="protein sequence ID" value="SMC16275.1"/>
    <property type="molecule type" value="Genomic_DNA"/>
</dbReference>
<keyword evidence="2" id="KW-0813">Transport</keyword>
<reference evidence="11 12" key="1">
    <citation type="submission" date="2017-04" db="EMBL/GenBank/DDBJ databases">
        <authorList>
            <person name="Afonso C.L."/>
            <person name="Miller P.J."/>
            <person name="Scott M.A."/>
            <person name="Spackman E."/>
            <person name="Goraichik I."/>
            <person name="Dimitrov K.M."/>
            <person name="Suarez D.L."/>
            <person name="Swayne D.E."/>
        </authorList>
    </citation>
    <scope>NUCLEOTIDE SEQUENCE [LARGE SCALE GENOMIC DNA]</scope>
    <source>
        <strain evidence="11 12">DSM 23236</strain>
    </source>
</reference>
<evidence type="ECO:0000256" key="3">
    <source>
        <dbReference type="ARBA" id="ARBA00022475"/>
    </source>
</evidence>
<sequence>MQTTPLAIKATGLKKQFDGTPVLKGVDFELAAGEVHAIVGQNGAGKSTLMKIINGLYQPDEGRIELFGQPVHFATPRDAREGGIAMVYQDLSLVDSMSVAENIFMANWAESHFGLLDQRGMNLQAQELLEQMGIADEIEPTQPVATLSMGQQQFLEIAKAIAQKARILILDEPTASLSNQEIARLFTLIEHLKAQGVAIIYITHYLRDIFKICDSITVLRDGRCVRRVRTADTRIEALLADMLGHHADSSVEWVRPTPAPGMEPLLELRALSTRQLDAVSLRVYPGQVVGLAGLLGSGRTEILNAIFGLDPILSGEVLVNGQPVQIRSPRDAIEQGINLVPEDRREQGLVLDFSVMDNLLMSSLRDLAAPVLLDEQRGQRIAADLIQRLQIKTSGPQQTVRFLSGGNQQKVVIGKCMSASARVLLLDDPTFGIDLAAKLEVMRIVNNYAAAGNAVIFVSSEYGEIASFCDATYIVNRGRITGQMQRHEQSEEQLLAAVQ</sequence>
<evidence type="ECO:0000256" key="4">
    <source>
        <dbReference type="ARBA" id="ARBA00022597"/>
    </source>
</evidence>
<keyword evidence="12" id="KW-1185">Reference proteome</keyword>
<protein>
    <submittedName>
        <fullName evidence="11">Ribose transport system ATP-binding protein</fullName>
    </submittedName>
</protein>
<dbReference type="AlphaFoldDB" id="A0A1W1WXA3"/>
<dbReference type="CDD" id="cd03215">
    <property type="entry name" value="ABC_Carb_Monos_II"/>
    <property type="match status" value="1"/>
</dbReference>
<dbReference type="FunFam" id="3.40.50.300:FF:000127">
    <property type="entry name" value="Ribose import ATP-binding protein RbsA"/>
    <property type="match status" value="1"/>
</dbReference>
<comment type="subcellular location">
    <subcellularLocation>
        <location evidence="1">Cell membrane</location>
        <topology evidence="1">Peripheral membrane protein</topology>
    </subcellularLocation>
</comment>
<evidence type="ECO:0000256" key="8">
    <source>
        <dbReference type="ARBA" id="ARBA00022967"/>
    </source>
</evidence>
<dbReference type="GO" id="GO:0005886">
    <property type="term" value="C:plasma membrane"/>
    <property type="evidence" value="ECO:0007669"/>
    <property type="project" value="UniProtKB-SubCell"/>
</dbReference>
<evidence type="ECO:0000259" key="10">
    <source>
        <dbReference type="PROSITE" id="PS50893"/>
    </source>
</evidence>
<dbReference type="SMART" id="SM00382">
    <property type="entry name" value="AAA"/>
    <property type="match status" value="2"/>
</dbReference>
<dbReference type="InterPro" id="IPR003593">
    <property type="entry name" value="AAA+_ATPase"/>
</dbReference>
<dbReference type="GO" id="GO:0016887">
    <property type="term" value="F:ATP hydrolysis activity"/>
    <property type="evidence" value="ECO:0007669"/>
    <property type="project" value="InterPro"/>
</dbReference>
<evidence type="ECO:0000256" key="5">
    <source>
        <dbReference type="ARBA" id="ARBA00022737"/>
    </source>
</evidence>
<gene>
    <name evidence="11" type="ORF">SAMN02745857_00147</name>
</gene>
<dbReference type="STRING" id="1121001.SAMN02745857_00147"/>
<organism evidence="11 12">
    <name type="scientific">Andreprevotia lacus DSM 23236</name>
    <dbReference type="NCBI Taxonomy" id="1121001"/>
    <lineage>
        <taxon>Bacteria</taxon>
        <taxon>Pseudomonadati</taxon>
        <taxon>Pseudomonadota</taxon>
        <taxon>Betaproteobacteria</taxon>
        <taxon>Neisseriales</taxon>
        <taxon>Chitinibacteraceae</taxon>
        <taxon>Andreprevotia</taxon>
    </lineage>
</organism>
<dbReference type="PROSITE" id="PS00211">
    <property type="entry name" value="ABC_TRANSPORTER_1"/>
    <property type="match status" value="1"/>
</dbReference>
<evidence type="ECO:0000256" key="1">
    <source>
        <dbReference type="ARBA" id="ARBA00004202"/>
    </source>
</evidence>
<feature type="domain" description="ABC transporter" evidence="10">
    <location>
        <begin position="260"/>
        <end position="497"/>
    </location>
</feature>
<evidence type="ECO:0000313" key="11">
    <source>
        <dbReference type="EMBL" id="SMC16275.1"/>
    </source>
</evidence>
<keyword evidence="6" id="KW-0547">Nucleotide-binding</keyword>
<keyword evidence="4" id="KW-0762">Sugar transport</keyword>
<name>A0A1W1WXA3_9NEIS</name>
<dbReference type="Gene3D" id="3.40.50.300">
    <property type="entry name" value="P-loop containing nucleotide triphosphate hydrolases"/>
    <property type="match status" value="2"/>
</dbReference>
<keyword evidence="9" id="KW-0472">Membrane</keyword>
<accession>A0A1W1WXA3</accession>
<dbReference type="InterPro" id="IPR050107">
    <property type="entry name" value="ABC_carbohydrate_import_ATPase"/>
</dbReference>
<evidence type="ECO:0000256" key="2">
    <source>
        <dbReference type="ARBA" id="ARBA00022448"/>
    </source>
</evidence>
<dbReference type="OrthoDB" id="8573945at2"/>
<dbReference type="CDD" id="cd03216">
    <property type="entry name" value="ABC_Carb_Monos_I"/>
    <property type="match status" value="1"/>
</dbReference>
<keyword evidence="3" id="KW-1003">Cell membrane</keyword>
<evidence type="ECO:0000256" key="9">
    <source>
        <dbReference type="ARBA" id="ARBA00023136"/>
    </source>
</evidence>
<dbReference type="InterPro" id="IPR017871">
    <property type="entry name" value="ABC_transporter-like_CS"/>
</dbReference>
<proteinExistence type="predicted"/>
<dbReference type="PANTHER" id="PTHR43790">
    <property type="entry name" value="CARBOHYDRATE TRANSPORT ATP-BINDING PROTEIN MG119-RELATED"/>
    <property type="match status" value="1"/>
</dbReference>
<keyword evidence="8" id="KW-1278">Translocase</keyword>
<dbReference type="InterPro" id="IPR027417">
    <property type="entry name" value="P-loop_NTPase"/>
</dbReference>
<keyword evidence="7 11" id="KW-0067">ATP-binding</keyword>
<dbReference type="SUPFAM" id="SSF52540">
    <property type="entry name" value="P-loop containing nucleoside triphosphate hydrolases"/>
    <property type="match status" value="2"/>
</dbReference>
<dbReference type="Pfam" id="PF00005">
    <property type="entry name" value="ABC_tran"/>
    <property type="match status" value="2"/>
</dbReference>
<evidence type="ECO:0000256" key="6">
    <source>
        <dbReference type="ARBA" id="ARBA00022741"/>
    </source>
</evidence>
<evidence type="ECO:0000256" key="7">
    <source>
        <dbReference type="ARBA" id="ARBA00022840"/>
    </source>
</evidence>
<dbReference type="GO" id="GO:0005524">
    <property type="term" value="F:ATP binding"/>
    <property type="evidence" value="ECO:0007669"/>
    <property type="project" value="UniProtKB-KW"/>
</dbReference>
<dbReference type="Proteomes" id="UP000192761">
    <property type="component" value="Unassembled WGS sequence"/>
</dbReference>